<proteinExistence type="predicted"/>
<evidence type="ECO:0000313" key="3">
    <source>
        <dbReference type="Proteomes" id="UP001519344"/>
    </source>
</evidence>
<protein>
    <submittedName>
        <fullName evidence="2">Nitrogen regulatory protein A</fullName>
    </submittedName>
</protein>
<evidence type="ECO:0000313" key="2">
    <source>
        <dbReference type="EMBL" id="MBP1962152.1"/>
    </source>
</evidence>
<dbReference type="Proteomes" id="UP001519344">
    <property type="component" value="Unassembled WGS sequence"/>
</dbReference>
<name>A0ABS4HU45_9BACL</name>
<evidence type="ECO:0000259" key="1">
    <source>
        <dbReference type="Pfam" id="PF13185"/>
    </source>
</evidence>
<sequence length="156" mass="17310">MAISEVNIVGELELLRNLTSSDFIALAPLPDDTGRSYWKYAVGNRNDRYQQMVIKKVGLGLGLAGAVLRLGRWAKLDDTNPRINQERLHCPVMLAERLQSAVAFPLVASSSQRIIGLLYIGKREQTGFDASEIEAVLERIHTVASFIEDIIKETAT</sequence>
<dbReference type="InterPro" id="IPR029016">
    <property type="entry name" value="GAF-like_dom_sf"/>
</dbReference>
<dbReference type="Pfam" id="PF13185">
    <property type="entry name" value="GAF_2"/>
    <property type="match status" value="1"/>
</dbReference>
<dbReference type="RefSeq" id="WP_167053479.1">
    <property type="nucleotide sequence ID" value="NZ_JAAOZR010000006.1"/>
</dbReference>
<dbReference type="SUPFAM" id="SSF55781">
    <property type="entry name" value="GAF domain-like"/>
    <property type="match status" value="1"/>
</dbReference>
<comment type="caution">
    <text evidence="2">The sequence shown here is derived from an EMBL/GenBank/DDBJ whole genome shotgun (WGS) entry which is preliminary data.</text>
</comment>
<accession>A0ABS4HU45</accession>
<dbReference type="Gene3D" id="3.30.450.40">
    <property type="match status" value="1"/>
</dbReference>
<feature type="domain" description="GAF" evidence="1">
    <location>
        <begin position="12"/>
        <end position="147"/>
    </location>
</feature>
<gene>
    <name evidence="2" type="ORF">J2Z65_001350</name>
</gene>
<organism evidence="2 3">
    <name type="scientific">Paenibacillus aceris</name>
    <dbReference type="NCBI Taxonomy" id="869555"/>
    <lineage>
        <taxon>Bacteria</taxon>
        <taxon>Bacillati</taxon>
        <taxon>Bacillota</taxon>
        <taxon>Bacilli</taxon>
        <taxon>Bacillales</taxon>
        <taxon>Paenibacillaceae</taxon>
        <taxon>Paenibacillus</taxon>
    </lineage>
</organism>
<keyword evidence="3" id="KW-1185">Reference proteome</keyword>
<reference evidence="2 3" key="1">
    <citation type="submission" date="2021-03" db="EMBL/GenBank/DDBJ databases">
        <title>Genomic Encyclopedia of Type Strains, Phase IV (KMG-IV): sequencing the most valuable type-strain genomes for metagenomic binning, comparative biology and taxonomic classification.</title>
        <authorList>
            <person name="Goeker M."/>
        </authorList>
    </citation>
    <scope>NUCLEOTIDE SEQUENCE [LARGE SCALE GENOMIC DNA]</scope>
    <source>
        <strain evidence="2 3">DSM 24950</strain>
    </source>
</reference>
<dbReference type="InterPro" id="IPR003018">
    <property type="entry name" value="GAF"/>
</dbReference>
<dbReference type="EMBL" id="JAGGKV010000002">
    <property type="protein sequence ID" value="MBP1962152.1"/>
    <property type="molecule type" value="Genomic_DNA"/>
</dbReference>